<reference evidence="4 5" key="1">
    <citation type="submission" date="2019-07" db="EMBL/GenBank/DDBJ databases">
        <title>Whole genome shotgun sequence of Knoellia locipacati NBRC 109775.</title>
        <authorList>
            <person name="Hosoyama A."/>
            <person name="Uohara A."/>
            <person name="Ohji S."/>
            <person name="Ichikawa N."/>
        </authorList>
    </citation>
    <scope>NUCLEOTIDE SEQUENCE [LARGE SCALE GENOMIC DNA]</scope>
    <source>
        <strain evidence="4 5">NBRC 109775</strain>
    </source>
</reference>
<dbReference type="InterPro" id="IPR013538">
    <property type="entry name" value="ASHA1/2-like_C"/>
</dbReference>
<comment type="caution">
    <text evidence="4">The sequence shown here is derived from an EMBL/GenBank/DDBJ whole genome shotgun (WGS) entry which is preliminary data.</text>
</comment>
<feature type="region of interest" description="Disordered" evidence="2">
    <location>
        <begin position="1"/>
        <end position="28"/>
    </location>
</feature>
<dbReference type="SUPFAM" id="SSF55961">
    <property type="entry name" value="Bet v1-like"/>
    <property type="match status" value="1"/>
</dbReference>
<evidence type="ECO:0000256" key="2">
    <source>
        <dbReference type="SAM" id="MobiDB-lite"/>
    </source>
</evidence>
<dbReference type="Gene3D" id="3.30.530.20">
    <property type="match status" value="1"/>
</dbReference>
<evidence type="ECO:0000259" key="3">
    <source>
        <dbReference type="Pfam" id="PF08327"/>
    </source>
</evidence>
<evidence type="ECO:0000313" key="5">
    <source>
        <dbReference type="Proteomes" id="UP000321793"/>
    </source>
</evidence>
<dbReference type="Proteomes" id="UP000321793">
    <property type="component" value="Unassembled WGS sequence"/>
</dbReference>
<dbReference type="CDD" id="cd07826">
    <property type="entry name" value="SRPBCC_CalC_Aha1-like_9"/>
    <property type="match status" value="1"/>
</dbReference>
<feature type="compositionally biased region" description="Low complexity" evidence="2">
    <location>
        <begin position="1"/>
        <end position="16"/>
    </location>
</feature>
<keyword evidence="5" id="KW-1185">Reference proteome</keyword>
<name>A0A512T517_9MICO</name>
<evidence type="ECO:0000256" key="1">
    <source>
        <dbReference type="ARBA" id="ARBA00006817"/>
    </source>
</evidence>
<evidence type="ECO:0000313" key="4">
    <source>
        <dbReference type="EMBL" id="GEQ15305.1"/>
    </source>
</evidence>
<comment type="similarity">
    <text evidence="1">Belongs to the AHA1 family.</text>
</comment>
<dbReference type="AlphaFoldDB" id="A0A512T517"/>
<organism evidence="4 5">
    <name type="scientific">Knoellia locipacati</name>
    <dbReference type="NCBI Taxonomy" id="882824"/>
    <lineage>
        <taxon>Bacteria</taxon>
        <taxon>Bacillati</taxon>
        <taxon>Actinomycetota</taxon>
        <taxon>Actinomycetes</taxon>
        <taxon>Micrococcales</taxon>
        <taxon>Intrasporangiaceae</taxon>
        <taxon>Knoellia</taxon>
    </lineage>
</organism>
<proteinExistence type="inferred from homology"/>
<feature type="domain" description="Activator of Hsp90 ATPase homologue 1/2-like C-terminal" evidence="3">
    <location>
        <begin position="38"/>
        <end position="169"/>
    </location>
</feature>
<gene>
    <name evidence="4" type="ORF">KLO01_33520</name>
</gene>
<dbReference type="InterPro" id="IPR023393">
    <property type="entry name" value="START-like_dom_sf"/>
</dbReference>
<dbReference type="OrthoDB" id="3365660at2"/>
<protein>
    <recommendedName>
        <fullName evidence="3">Activator of Hsp90 ATPase homologue 1/2-like C-terminal domain-containing protein</fullName>
    </recommendedName>
</protein>
<dbReference type="Pfam" id="PF08327">
    <property type="entry name" value="AHSA1"/>
    <property type="match status" value="1"/>
</dbReference>
<dbReference type="RefSeq" id="WP_147067266.1">
    <property type="nucleotide sequence ID" value="NZ_BAABDN010000003.1"/>
</dbReference>
<dbReference type="EMBL" id="BKBA01000015">
    <property type="protein sequence ID" value="GEQ15305.1"/>
    <property type="molecule type" value="Genomic_DNA"/>
</dbReference>
<accession>A0A512T517</accession>
<sequence length="176" mass="19112">MSSTASSTSTTGTTPTAHERATVTASGSEMVITRTFPAPADLVFEAMTNPEHIRRWWGAGHGEMTVCEVDLREGGAWHFAQRADSSGEEVSFSGHYQQIDRPGHLVHTERFDNIDSPYSLIDSTYTEQDGRTTLRAVITYDSPETVQAVIDSGMEHGLQSSYDAIDDVLAELSAAG</sequence>